<dbReference type="Proteomes" id="UP000051124">
    <property type="component" value="Unassembled WGS sequence"/>
</dbReference>
<evidence type="ECO:0000313" key="10">
    <source>
        <dbReference type="Proteomes" id="UP000051124"/>
    </source>
</evidence>
<dbReference type="Gene3D" id="3.30.420.270">
    <property type="match status" value="1"/>
</dbReference>
<keyword evidence="7" id="KW-0653">Protein transport</keyword>
<dbReference type="GO" id="GO:0005886">
    <property type="term" value="C:plasma membrane"/>
    <property type="evidence" value="ECO:0007669"/>
    <property type="project" value="UniProtKB-SubCell"/>
</dbReference>
<dbReference type="PANTHER" id="PTHR30558:SF3">
    <property type="entry name" value="BIOPOLYMER TRANSPORT PROTEIN EXBD-RELATED"/>
    <property type="match status" value="1"/>
</dbReference>
<protein>
    <recommendedName>
        <fullName evidence="11">Biopolymer transporter ExbD</fullName>
    </recommendedName>
</protein>
<keyword evidence="3" id="KW-1003">Cell membrane</keyword>
<dbReference type="GO" id="GO:0015031">
    <property type="term" value="P:protein transport"/>
    <property type="evidence" value="ECO:0007669"/>
    <property type="project" value="UniProtKB-KW"/>
</dbReference>
<comment type="subcellular location">
    <subcellularLocation>
        <location evidence="1">Cell membrane</location>
        <topology evidence="1">Single-pass membrane protein</topology>
    </subcellularLocation>
    <subcellularLocation>
        <location evidence="7">Cell membrane</location>
        <topology evidence="7">Single-pass type II membrane protein</topology>
    </subcellularLocation>
</comment>
<keyword evidence="7" id="KW-0813">Transport</keyword>
<dbReference type="Pfam" id="PF02472">
    <property type="entry name" value="ExbD"/>
    <property type="match status" value="1"/>
</dbReference>
<evidence type="ECO:0000256" key="6">
    <source>
        <dbReference type="ARBA" id="ARBA00023136"/>
    </source>
</evidence>
<sequence>MRFPEKKKERAYIPTASMADIAFLLIVFFMVTTIFRVEKGITKLELPQAYTTERLPKRNVARVWVSRTGDILIDDKFVETAEIGPIMMEKLSQNPDLLVQVKSDKDARYGDVAWVLEELKEARAIKVSLASKEER</sequence>
<evidence type="ECO:0000256" key="7">
    <source>
        <dbReference type="RuleBase" id="RU003879"/>
    </source>
</evidence>
<evidence type="ECO:0000256" key="1">
    <source>
        <dbReference type="ARBA" id="ARBA00004162"/>
    </source>
</evidence>
<evidence type="ECO:0000256" key="3">
    <source>
        <dbReference type="ARBA" id="ARBA00022475"/>
    </source>
</evidence>
<evidence type="ECO:0000256" key="8">
    <source>
        <dbReference type="SAM" id="Phobius"/>
    </source>
</evidence>
<organism evidence="9 10">
    <name type="scientific">candidate division TA06 bacterium DG_26</name>
    <dbReference type="NCBI Taxonomy" id="1703771"/>
    <lineage>
        <taxon>Bacteria</taxon>
        <taxon>Bacteria division TA06</taxon>
    </lineage>
</organism>
<dbReference type="EMBL" id="LIZT01000077">
    <property type="protein sequence ID" value="KPJ49048.1"/>
    <property type="molecule type" value="Genomic_DNA"/>
</dbReference>
<keyword evidence="6 8" id="KW-0472">Membrane</keyword>
<feature type="transmembrane region" description="Helical" evidence="8">
    <location>
        <begin position="12"/>
        <end position="35"/>
    </location>
</feature>
<evidence type="ECO:0008006" key="11">
    <source>
        <dbReference type="Google" id="ProtNLM"/>
    </source>
</evidence>
<evidence type="ECO:0000256" key="4">
    <source>
        <dbReference type="ARBA" id="ARBA00022692"/>
    </source>
</evidence>
<reference evidence="9 10" key="1">
    <citation type="journal article" date="2015" name="Microbiome">
        <title>Genomic resolution of linkages in carbon, nitrogen, and sulfur cycling among widespread estuary sediment bacteria.</title>
        <authorList>
            <person name="Baker B.J."/>
            <person name="Lazar C.S."/>
            <person name="Teske A.P."/>
            <person name="Dick G.J."/>
        </authorList>
    </citation>
    <scope>NUCLEOTIDE SEQUENCE [LARGE SCALE GENOMIC DNA]</scope>
    <source>
        <strain evidence="9">DG_26</strain>
    </source>
</reference>
<keyword evidence="5 8" id="KW-1133">Transmembrane helix</keyword>
<comment type="caution">
    <text evidence="9">The sequence shown here is derived from an EMBL/GenBank/DDBJ whole genome shotgun (WGS) entry which is preliminary data.</text>
</comment>
<accession>A0A0S7WFX9</accession>
<proteinExistence type="inferred from homology"/>
<evidence type="ECO:0000313" key="9">
    <source>
        <dbReference type="EMBL" id="KPJ49048.1"/>
    </source>
</evidence>
<evidence type="ECO:0000256" key="2">
    <source>
        <dbReference type="ARBA" id="ARBA00005811"/>
    </source>
</evidence>
<dbReference type="GO" id="GO:0022857">
    <property type="term" value="F:transmembrane transporter activity"/>
    <property type="evidence" value="ECO:0007669"/>
    <property type="project" value="InterPro"/>
</dbReference>
<dbReference type="AlphaFoldDB" id="A0A0S7WFX9"/>
<comment type="similarity">
    <text evidence="2 7">Belongs to the ExbD/TolR family.</text>
</comment>
<gene>
    <name evidence="9" type="ORF">AMJ40_06340</name>
</gene>
<dbReference type="PANTHER" id="PTHR30558">
    <property type="entry name" value="EXBD MEMBRANE COMPONENT OF PMF-DRIVEN MACROMOLECULE IMPORT SYSTEM"/>
    <property type="match status" value="1"/>
</dbReference>
<dbReference type="InterPro" id="IPR003400">
    <property type="entry name" value="ExbD"/>
</dbReference>
<evidence type="ECO:0000256" key="5">
    <source>
        <dbReference type="ARBA" id="ARBA00022989"/>
    </source>
</evidence>
<keyword evidence="4 7" id="KW-0812">Transmembrane</keyword>
<name>A0A0S7WFX9_UNCT6</name>